<evidence type="ECO:0000313" key="1">
    <source>
        <dbReference type="EMBL" id="MBA0089173.1"/>
    </source>
</evidence>
<feature type="non-terminal residue" evidence="1">
    <location>
        <position position="1"/>
    </location>
</feature>
<dbReference type="AlphaFoldDB" id="A0A7V8T0H6"/>
<organism evidence="1 2">
    <name type="scientific">Candidatus Acidiferrum panamense</name>
    <dbReference type="NCBI Taxonomy" id="2741543"/>
    <lineage>
        <taxon>Bacteria</taxon>
        <taxon>Pseudomonadati</taxon>
        <taxon>Acidobacteriota</taxon>
        <taxon>Terriglobia</taxon>
        <taxon>Candidatus Acidiferrales</taxon>
        <taxon>Candidatus Acidiferrum</taxon>
    </lineage>
</organism>
<evidence type="ECO:0000313" key="2">
    <source>
        <dbReference type="Proteomes" id="UP000567293"/>
    </source>
</evidence>
<proteinExistence type="predicted"/>
<gene>
    <name evidence="1" type="ORF">HRJ53_29635</name>
</gene>
<sequence>NWWWNAAAAVRKDLMLYKRPPVEVSLANRNTLVLKMGFSVWHDRRKALLLDKIIPDHGHLMHVFLLRLPEMDRFYHLHPDRTGPDLFSEELPSVSQGDYQVFADVVRESGFADTMTAQITLPEVSGQAWSGDDSATSPTPITSTEQKTAAAFEDGGHAEWIMGGQAIRAQTPMLLRFRVLDQAGKPATDLEPYMGMAGHLVVVNKDLSVFSHVHPSGSVPMAAILLLQGSGAGARDAMGSMPGMREAALPWEITFPYGFPQPGKYRLFVQVKRRGRIETAVFDTSVVAP</sequence>
<keyword evidence="2" id="KW-1185">Reference proteome</keyword>
<protein>
    <submittedName>
        <fullName evidence="1">Uncharacterized protein</fullName>
    </submittedName>
</protein>
<dbReference type="Proteomes" id="UP000567293">
    <property type="component" value="Unassembled WGS sequence"/>
</dbReference>
<name>A0A7V8T0H6_9BACT</name>
<dbReference type="EMBL" id="JACDQQ010002861">
    <property type="protein sequence ID" value="MBA0089173.1"/>
    <property type="molecule type" value="Genomic_DNA"/>
</dbReference>
<comment type="caution">
    <text evidence="1">The sequence shown here is derived from an EMBL/GenBank/DDBJ whole genome shotgun (WGS) entry which is preliminary data.</text>
</comment>
<reference evidence="1" key="1">
    <citation type="submission" date="2020-06" db="EMBL/GenBank/DDBJ databases">
        <title>Legume-microbial interactions unlock mineral nutrients during tropical forest succession.</title>
        <authorList>
            <person name="Epihov D.Z."/>
        </authorList>
    </citation>
    <scope>NUCLEOTIDE SEQUENCE [LARGE SCALE GENOMIC DNA]</scope>
    <source>
        <strain evidence="1">Pan2503</strain>
    </source>
</reference>
<accession>A0A7V8T0H6</accession>